<protein>
    <recommendedName>
        <fullName evidence="3">PE domain-containing protein</fullName>
    </recommendedName>
</protein>
<proteinExistence type="predicted"/>
<evidence type="ECO:0000313" key="2">
    <source>
        <dbReference type="Proteomes" id="UP000658127"/>
    </source>
</evidence>
<gene>
    <name evidence="1" type="ORF">GCM10011610_21120</name>
</gene>
<sequence length="139" mass="13831">MNDEGGTVQPNRTGLPNTAALGQAVDEGGLWIDGVLVADGAPERCAQRYERLAAAVEAQVQALGGAEVIPGFGGLASGAALRTGFEGKAGEALEQLRAYASTARALAAVFRAAGVAYQEGDQALAGAVAAIEVPGASHA</sequence>
<keyword evidence="2" id="KW-1185">Reference proteome</keyword>
<dbReference type="EMBL" id="BMNE01000002">
    <property type="protein sequence ID" value="GGN76115.1"/>
    <property type="molecule type" value="Genomic_DNA"/>
</dbReference>
<dbReference type="Proteomes" id="UP000658127">
    <property type="component" value="Unassembled WGS sequence"/>
</dbReference>
<name>A0ABQ2KB18_9NOCA</name>
<evidence type="ECO:0000313" key="1">
    <source>
        <dbReference type="EMBL" id="GGN76115.1"/>
    </source>
</evidence>
<evidence type="ECO:0008006" key="3">
    <source>
        <dbReference type="Google" id="ProtNLM"/>
    </source>
</evidence>
<organism evidence="1 2">
    <name type="scientific">Nocardia rhizosphaerihabitans</name>
    <dbReference type="NCBI Taxonomy" id="1691570"/>
    <lineage>
        <taxon>Bacteria</taxon>
        <taxon>Bacillati</taxon>
        <taxon>Actinomycetota</taxon>
        <taxon>Actinomycetes</taxon>
        <taxon>Mycobacteriales</taxon>
        <taxon>Nocardiaceae</taxon>
        <taxon>Nocardia</taxon>
    </lineage>
</organism>
<comment type="caution">
    <text evidence="1">The sequence shown here is derived from an EMBL/GenBank/DDBJ whole genome shotgun (WGS) entry which is preliminary data.</text>
</comment>
<accession>A0ABQ2KB18</accession>
<reference evidence="2" key="1">
    <citation type="journal article" date="2019" name="Int. J. Syst. Evol. Microbiol.">
        <title>The Global Catalogue of Microorganisms (GCM) 10K type strain sequencing project: providing services to taxonomists for standard genome sequencing and annotation.</title>
        <authorList>
            <consortium name="The Broad Institute Genomics Platform"/>
            <consortium name="The Broad Institute Genome Sequencing Center for Infectious Disease"/>
            <person name="Wu L."/>
            <person name="Ma J."/>
        </authorList>
    </citation>
    <scope>NUCLEOTIDE SEQUENCE [LARGE SCALE GENOMIC DNA]</scope>
    <source>
        <strain evidence="2">CGMCC 4.7329</strain>
    </source>
</reference>